<dbReference type="EMBL" id="FTMD01000004">
    <property type="protein sequence ID" value="SIQ42432.1"/>
    <property type="molecule type" value="Genomic_DNA"/>
</dbReference>
<comment type="catalytic activity">
    <reaction evidence="8 9">
        <text>hydroxymethylbilane = uroporphyrinogen III + H2O</text>
        <dbReference type="Rhea" id="RHEA:18965"/>
        <dbReference type="ChEBI" id="CHEBI:15377"/>
        <dbReference type="ChEBI" id="CHEBI:57308"/>
        <dbReference type="ChEBI" id="CHEBI:57845"/>
        <dbReference type="EC" id="4.2.1.75"/>
    </reaction>
</comment>
<dbReference type="STRING" id="34027.SAMN05421829_104151"/>
<gene>
    <name evidence="11" type="ORF">SAMN05421829_104151</name>
</gene>
<evidence type="ECO:0000256" key="2">
    <source>
        <dbReference type="ARBA" id="ARBA00008133"/>
    </source>
</evidence>
<evidence type="ECO:0000256" key="3">
    <source>
        <dbReference type="ARBA" id="ARBA00013109"/>
    </source>
</evidence>
<keyword evidence="4 9" id="KW-0456">Lyase</keyword>
<dbReference type="AlphaFoldDB" id="A0A1N6SN52"/>
<dbReference type="GO" id="GO:0006782">
    <property type="term" value="P:protoporphyrinogen IX biosynthetic process"/>
    <property type="evidence" value="ECO:0007669"/>
    <property type="project" value="UniProtKB-UniRule"/>
</dbReference>
<evidence type="ECO:0000256" key="5">
    <source>
        <dbReference type="ARBA" id="ARBA00023244"/>
    </source>
</evidence>
<dbReference type="GO" id="GO:0006780">
    <property type="term" value="P:uroporphyrinogen III biosynthetic process"/>
    <property type="evidence" value="ECO:0007669"/>
    <property type="project" value="UniProtKB-UniRule"/>
</dbReference>
<keyword evidence="5 9" id="KW-0627">Porphyrin biosynthesis</keyword>
<evidence type="ECO:0000256" key="8">
    <source>
        <dbReference type="ARBA" id="ARBA00048617"/>
    </source>
</evidence>
<feature type="domain" description="Tetrapyrrole biosynthesis uroporphyrinogen III synthase" evidence="10">
    <location>
        <begin position="23"/>
        <end position="239"/>
    </location>
</feature>
<dbReference type="PANTHER" id="PTHR38042">
    <property type="entry name" value="UROPORPHYRINOGEN-III SYNTHASE, CHLOROPLASTIC"/>
    <property type="match status" value="1"/>
</dbReference>
<sequence length="265" mass="28125">MTAATLSGRHIVVTRPSGQADSLCTAIEARGGIALRFPVLAIGEPEDGRALDEVIARLDEFDLAFFVSPNAVSHALGPVLARRPWPAGLRVATVGKGSERALAGYGFKDVIAPQSGFDSESVLALAEFRADAVAGRHVLIFRGDGGRDLLGETLRERGATVEYVTCYRRYCPAIDPTPLLRLAADGRLDAITLTSSEGVGNLRTMVGDDGWPVLRTVAVFAPHPRIVAHARAAGFELVLETPAGDEGLVGALESHFRHASVTLRP</sequence>
<dbReference type="InterPro" id="IPR036108">
    <property type="entry name" value="4pyrrol_syn_uPrphyn_synt_sf"/>
</dbReference>
<evidence type="ECO:0000313" key="12">
    <source>
        <dbReference type="Proteomes" id="UP000186819"/>
    </source>
</evidence>
<dbReference type="UniPathway" id="UPA00251">
    <property type="reaction ID" value="UER00320"/>
</dbReference>
<dbReference type="EC" id="4.2.1.75" evidence="3 9"/>
<dbReference type="Gene3D" id="3.40.50.10090">
    <property type="match status" value="2"/>
</dbReference>
<dbReference type="InterPro" id="IPR003754">
    <property type="entry name" value="4pyrrol_synth_uPrphyn_synth"/>
</dbReference>
<comment type="similarity">
    <text evidence="2 9">Belongs to the uroporphyrinogen-III synthase family.</text>
</comment>
<comment type="function">
    <text evidence="6 9">Catalyzes cyclization of the linear tetrapyrrole, hydroxymethylbilane, to the macrocyclic uroporphyrinogen III.</text>
</comment>
<organism evidence="11 12">
    <name type="scientific">Aromatoleum tolulyticum</name>
    <dbReference type="NCBI Taxonomy" id="34027"/>
    <lineage>
        <taxon>Bacteria</taxon>
        <taxon>Pseudomonadati</taxon>
        <taxon>Pseudomonadota</taxon>
        <taxon>Betaproteobacteria</taxon>
        <taxon>Rhodocyclales</taxon>
        <taxon>Rhodocyclaceae</taxon>
        <taxon>Aromatoleum</taxon>
    </lineage>
</organism>
<dbReference type="RefSeq" id="WP_076601692.1">
    <property type="nucleotide sequence ID" value="NZ_FTMD01000004.1"/>
</dbReference>
<evidence type="ECO:0000256" key="7">
    <source>
        <dbReference type="ARBA" id="ARBA00040167"/>
    </source>
</evidence>
<evidence type="ECO:0000259" key="10">
    <source>
        <dbReference type="Pfam" id="PF02602"/>
    </source>
</evidence>
<protein>
    <recommendedName>
        <fullName evidence="7 9">Uroporphyrinogen-III synthase</fullName>
        <ecNumber evidence="3 9">4.2.1.75</ecNumber>
    </recommendedName>
</protein>
<dbReference type="InterPro" id="IPR039793">
    <property type="entry name" value="UROS/Hem4"/>
</dbReference>
<proteinExistence type="inferred from homology"/>
<name>A0A1N6SN52_9RHOO</name>
<evidence type="ECO:0000256" key="1">
    <source>
        <dbReference type="ARBA" id="ARBA00004772"/>
    </source>
</evidence>
<evidence type="ECO:0000256" key="6">
    <source>
        <dbReference type="ARBA" id="ARBA00037589"/>
    </source>
</evidence>
<dbReference type="CDD" id="cd06578">
    <property type="entry name" value="HemD"/>
    <property type="match status" value="1"/>
</dbReference>
<dbReference type="PANTHER" id="PTHR38042:SF1">
    <property type="entry name" value="UROPORPHYRINOGEN-III SYNTHASE, CHLOROPLASTIC"/>
    <property type="match status" value="1"/>
</dbReference>
<reference evidence="12" key="1">
    <citation type="submission" date="2017-01" db="EMBL/GenBank/DDBJ databases">
        <authorList>
            <person name="Varghese N."/>
            <person name="Submissions S."/>
        </authorList>
    </citation>
    <scope>NUCLEOTIDE SEQUENCE [LARGE SCALE GENOMIC DNA]</scope>
    <source>
        <strain evidence="12">ATCC 51758</strain>
    </source>
</reference>
<evidence type="ECO:0000256" key="9">
    <source>
        <dbReference type="RuleBase" id="RU366031"/>
    </source>
</evidence>
<dbReference type="Proteomes" id="UP000186819">
    <property type="component" value="Unassembled WGS sequence"/>
</dbReference>
<evidence type="ECO:0000256" key="4">
    <source>
        <dbReference type="ARBA" id="ARBA00023239"/>
    </source>
</evidence>
<comment type="pathway">
    <text evidence="1 9">Porphyrin-containing compound metabolism; protoporphyrin-IX biosynthesis; coproporphyrinogen-III from 5-aminolevulinate: step 3/4.</text>
</comment>
<evidence type="ECO:0000313" key="11">
    <source>
        <dbReference type="EMBL" id="SIQ42432.1"/>
    </source>
</evidence>
<accession>A0A1N6SN52</accession>
<dbReference type="OrthoDB" id="9787650at2"/>
<dbReference type="Pfam" id="PF02602">
    <property type="entry name" value="HEM4"/>
    <property type="match status" value="1"/>
</dbReference>
<dbReference type="GO" id="GO:0004852">
    <property type="term" value="F:uroporphyrinogen-III synthase activity"/>
    <property type="evidence" value="ECO:0007669"/>
    <property type="project" value="UniProtKB-UniRule"/>
</dbReference>
<dbReference type="SUPFAM" id="SSF69618">
    <property type="entry name" value="HemD-like"/>
    <property type="match status" value="1"/>
</dbReference>
<keyword evidence="12" id="KW-1185">Reference proteome</keyword>